<gene>
    <name evidence="1" type="ORF">DUI87_10086</name>
</gene>
<keyword evidence="2" id="KW-1185">Reference proteome</keyword>
<proteinExistence type="predicted"/>
<evidence type="ECO:0000313" key="2">
    <source>
        <dbReference type="Proteomes" id="UP000269221"/>
    </source>
</evidence>
<name>A0A3M0KHP0_HIRRU</name>
<evidence type="ECO:0000313" key="1">
    <source>
        <dbReference type="EMBL" id="RMC12566.1"/>
    </source>
</evidence>
<accession>A0A3M0KHP0</accession>
<sequence>MLIYSQINHNSALGSHNPSLLHTLAFAHDIPTVLVPHSQHSSFRALQSQFTTFFSPYRYKPADVEHVGHTAIHPGRRKEMQDHIVFSPDGKEDMTMVSQHPPNVFKVYD</sequence>
<dbReference type="Proteomes" id="UP000269221">
    <property type="component" value="Unassembled WGS sequence"/>
</dbReference>
<comment type="caution">
    <text evidence="1">The sequence shown here is derived from an EMBL/GenBank/DDBJ whole genome shotgun (WGS) entry which is preliminary data.</text>
</comment>
<protein>
    <submittedName>
        <fullName evidence="1">Uncharacterized protein</fullName>
    </submittedName>
</protein>
<organism evidence="1 2">
    <name type="scientific">Hirundo rustica rustica</name>
    <dbReference type="NCBI Taxonomy" id="333673"/>
    <lineage>
        <taxon>Eukaryota</taxon>
        <taxon>Metazoa</taxon>
        <taxon>Chordata</taxon>
        <taxon>Craniata</taxon>
        <taxon>Vertebrata</taxon>
        <taxon>Euteleostomi</taxon>
        <taxon>Archelosauria</taxon>
        <taxon>Archosauria</taxon>
        <taxon>Dinosauria</taxon>
        <taxon>Saurischia</taxon>
        <taxon>Theropoda</taxon>
        <taxon>Coelurosauria</taxon>
        <taxon>Aves</taxon>
        <taxon>Neognathae</taxon>
        <taxon>Neoaves</taxon>
        <taxon>Telluraves</taxon>
        <taxon>Australaves</taxon>
        <taxon>Passeriformes</taxon>
        <taxon>Sylvioidea</taxon>
        <taxon>Hirundinidae</taxon>
        <taxon>Hirundo</taxon>
    </lineage>
</organism>
<dbReference type="AlphaFoldDB" id="A0A3M0KHP0"/>
<dbReference type="EMBL" id="QRBI01000106">
    <property type="protein sequence ID" value="RMC12566.1"/>
    <property type="molecule type" value="Genomic_DNA"/>
</dbReference>
<reference evidence="1 2" key="1">
    <citation type="submission" date="2018-07" db="EMBL/GenBank/DDBJ databases">
        <title>A high quality draft genome assembly of the barn swallow (H. rustica rustica).</title>
        <authorList>
            <person name="Formenti G."/>
            <person name="Chiara M."/>
            <person name="Poveda L."/>
            <person name="Francoijs K.-J."/>
            <person name="Bonisoli-Alquati A."/>
            <person name="Canova L."/>
            <person name="Gianfranceschi L."/>
            <person name="Horner D.S."/>
            <person name="Saino N."/>
        </authorList>
    </citation>
    <scope>NUCLEOTIDE SEQUENCE [LARGE SCALE GENOMIC DNA]</scope>
    <source>
        <strain evidence="1">Chelidonia</strain>
        <tissue evidence="1">Blood</tissue>
    </source>
</reference>